<dbReference type="OrthoDB" id="9790442at2"/>
<organism evidence="10 11">
    <name type="scientific">Paenibacillus thiaminolyticus</name>
    <name type="common">Bacillus thiaminolyticus</name>
    <dbReference type="NCBI Taxonomy" id="49283"/>
    <lineage>
        <taxon>Bacteria</taxon>
        <taxon>Bacillati</taxon>
        <taxon>Bacillota</taxon>
        <taxon>Bacilli</taxon>
        <taxon>Bacillales</taxon>
        <taxon>Paenibacillaceae</taxon>
        <taxon>Paenibacillus</taxon>
    </lineage>
</organism>
<dbReference type="PANTHER" id="PTHR48111">
    <property type="entry name" value="REGULATOR OF RPOS"/>
    <property type="match status" value="1"/>
</dbReference>
<gene>
    <name evidence="10" type="ORF">DQX05_12460</name>
</gene>
<dbReference type="SUPFAM" id="SSF52172">
    <property type="entry name" value="CheY-like"/>
    <property type="match status" value="1"/>
</dbReference>
<dbReference type="InterPro" id="IPR039420">
    <property type="entry name" value="WalR-like"/>
</dbReference>
<evidence type="ECO:0000256" key="1">
    <source>
        <dbReference type="ARBA" id="ARBA00022553"/>
    </source>
</evidence>
<dbReference type="Gene3D" id="3.40.50.2300">
    <property type="match status" value="1"/>
</dbReference>
<evidence type="ECO:0000313" key="10">
    <source>
        <dbReference type="EMBL" id="RJG23823.1"/>
    </source>
</evidence>
<evidence type="ECO:0000256" key="2">
    <source>
        <dbReference type="ARBA" id="ARBA00023012"/>
    </source>
</evidence>
<proteinExistence type="predicted"/>
<dbReference type="InterPro" id="IPR001789">
    <property type="entry name" value="Sig_transdc_resp-reg_receiver"/>
</dbReference>
<dbReference type="SMART" id="SM00862">
    <property type="entry name" value="Trans_reg_C"/>
    <property type="match status" value="1"/>
</dbReference>
<keyword evidence="1 6" id="KW-0597">Phosphoprotein</keyword>
<dbReference type="GO" id="GO:0032993">
    <property type="term" value="C:protein-DNA complex"/>
    <property type="evidence" value="ECO:0007669"/>
    <property type="project" value="TreeGrafter"/>
</dbReference>
<evidence type="ECO:0000259" key="8">
    <source>
        <dbReference type="PROSITE" id="PS50110"/>
    </source>
</evidence>
<evidence type="ECO:0000259" key="9">
    <source>
        <dbReference type="PROSITE" id="PS51755"/>
    </source>
</evidence>
<feature type="domain" description="Response regulatory" evidence="8">
    <location>
        <begin position="2"/>
        <end position="116"/>
    </location>
</feature>
<dbReference type="GO" id="GO:0006355">
    <property type="term" value="P:regulation of DNA-templated transcription"/>
    <property type="evidence" value="ECO:0007669"/>
    <property type="project" value="InterPro"/>
</dbReference>
<dbReference type="PROSITE" id="PS50110">
    <property type="entry name" value="RESPONSE_REGULATORY"/>
    <property type="match status" value="1"/>
</dbReference>
<accession>A0A3A3GM23</accession>
<evidence type="ECO:0000256" key="7">
    <source>
        <dbReference type="PROSITE-ProRule" id="PRU01091"/>
    </source>
</evidence>
<feature type="DNA-binding region" description="OmpR/PhoB-type" evidence="7">
    <location>
        <begin position="124"/>
        <end position="223"/>
    </location>
</feature>
<keyword evidence="3" id="KW-0805">Transcription regulation</keyword>
<dbReference type="Proteomes" id="UP000266177">
    <property type="component" value="Unassembled WGS sequence"/>
</dbReference>
<keyword evidence="2" id="KW-0902">Two-component regulatory system</keyword>
<sequence length="231" mass="26123">MKILLVEDEFALANLLAKGLKKCGYAVDKAADGEEAIELHEINQYDVIVLDLNLPKLDGMEVLKLIRGNNKEINILILSARSEIEDRIVGLDCGANDYLIKPFDFKELEARIRNLLRRSFKQQDTVLTCGSISIDTARKCAYADGQLIELTRKEYSLLQYLMLNKNSVISAERLIEHTWDSDTDLFSNSLKFHIYSLKKKLAGAMGDKNMIQNIRGQGYMISDSAGEHHVK</sequence>
<evidence type="ECO:0000256" key="5">
    <source>
        <dbReference type="ARBA" id="ARBA00023163"/>
    </source>
</evidence>
<dbReference type="RefSeq" id="WP_119793963.1">
    <property type="nucleotide sequence ID" value="NZ_QYZD01000009.1"/>
</dbReference>
<comment type="caution">
    <text evidence="10">The sequence shown here is derived from an EMBL/GenBank/DDBJ whole genome shotgun (WGS) entry which is preliminary data.</text>
</comment>
<dbReference type="GO" id="GO:0000976">
    <property type="term" value="F:transcription cis-regulatory region binding"/>
    <property type="evidence" value="ECO:0007669"/>
    <property type="project" value="TreeGrafter"/>
</dbReference>
<dbReference type="PANTHER" id="PTHR48111:SF22">
    <property type="entry name" value="REGULATOR OF RPOS"/>
    <property type="match status" value="1"/>
</dbReference>
<keyword evidence="4 7" id="KW-0238">DNA-binding</keyword>
<name>A0A3A3GM23_PANTH</name>
<feature type="modified residue" description="4-aspartylphosphate" evidence="6">
    <location>
        <position position="51"/>
    </location>
</feature>
<dbReference type="Gene3D" id="1.10.10.10">
    <property type="entry name" value="Winged helix-like DNA-binding domain superfamily/Winged helix DNA-binding domain"/>
    <property type="match status" value="1"/>
</dbReference>
<evidence type="ECO:0000313" key="11">
    <source>
        <dbReference type="Proteomes" id="UP000266177"/>
    </source>
</evidence>
<reference evidence="10 11" key="1">
    <citation type="submission" date="2018-09" db="EMBL/GenBank/DDBJ databases">
        <title>Paenibacillus SK2017-BO5.</title>
        <authorList>
            <person name="Piskunova J.V."/>
            <person name="Dubiley S.A."/>
            <person name="Severinov K.V."/>
        </authorList>
    </citation>
    <scope>NUCLEOTIDE SEQUENCE [LARGE SCALE GENOMIC DNA]</scope>
    <source>
        <strain evidence="10 11">BO5</strain>
    </source>
</reference>
<evidence type="ECO:0000256" key="4">
    <source>
        <dbReference type="ARBA" id="ARBA00023125"/>
    </source>
</evidence>
<dbReference type="PROSITE" id="PS51755">
    <property type="entry name" value="OMPR_PHOB"/>
    <property type="match status" value="1"/>
</dbReference>
<dbReference type="Pfam" id="PF00486">
    <property type="entry name" value="Trans_reg_C"/>
    <property type="match status" value="1"/>
</dbReference>
<dbReference type="InterPro" id="IPR001867">
    <property type="entry name" value="OmpR/PhoB-type_DNA-bd"/>
</dbReference>
<evidence type="ECO:0000256" key="3">
    <source>
        <dbReference type="ARBA" id="ARBA00023015"/>
    </source>
</evidence>
<evidence type="ECO:0000256" key="6">
    <source>
        <dbReference type="PROSITE-ProRule" id="PRU00169"/>
    </source>
</evidence>
<dbReference type="InterPro" id="IPR011006">
    <property type="entry name" value="CheY-like_superfamily"/>
</dbReference>
<dbReference type="SMART" id="SM00448">
    <property type="entry name" value="REC"/>
    <property type="match status" value="1"/>
</dbReference>
<dbReference type="InterPro" id="IPR036388">
    <property type="entry name" value="WH-like_DNA-bd_sf"/>
</dbReference>
<dbReference type="GO" id="GO:0005829">
    <property type="term" value="C:cytosol"/>
    <property type="evidence" value="ECO:0007669"/>
    <property type="project" value="TreeGrafter"/>
</dbReference>
<feature type="domain" description="OmpR/PhoB-type" evidence="9">
    <location>
        <begin position="124"/>
        <end position="223"/>
    </location>
</feature>
<dbReference type="Pfam" id="PF00072">
    <property type="entry name" value="Response_reg"/>
    <property type="match status" value="1"/>
</dbReference>
<protein>
    <submittedName>
        <fullName evidence="10">DNA-binding response regulator</fullName>
    </submittedName>
</protein>
<dbReference type="AlphaFoldDB" id="A0A3A3GM23"/>
<dbReference type="GO" id="GO:0000156">
    <property type="term" value="F:phosphorelay response regulator activity"/>
    <property type="evidence" value="ECO:0007669"/>
    <property type="project" value="TreeGrafter"/>
</dbReference>
<dbReference type="CDD" id="cd00383">
    <property type="entry name" value="trans_reg_C"/>
    <property type="match status" value="1"/>
</dbReference>
<dbReference type="Gene3D" id="6.10.250.690">
    <property type="match status" value="1"/>
</dbReference>
<dbReference type="FunFam" id="3.40.50.2300:FF:000002">
    <property type="entry name" value="DNA-binding response regulator PhoP"/>
    <property type="match status" value="1"/>
</dbReference>
<dbReference type="EMBL" id="QYZD01000009">
    <property type="protein sequence ID" value="RJG23823.1"/>
    <property type="molecule type" value="Genomic_DNA"/>
</dbReference>
<keyword evidence="5" id="KW-0804">Transcription</keyword>